<accession>A0A285NKY3</accession>
<evidence type="ECO:0000313" key="1">
    <source>
        <dbReference type="EMBL" id="SNZ10152.1"/>
    </source>
</evidence>
<sequence length="213" mass="24294">MNIACLHAHHSNIDYIEKALASYDVALTHYVDPALMYHIKGYQSFNPYRKVEEQINWISSTNPDAILLTCTNYILYLSTDINLDIPIIKIDEPFFLELKQYKTAKLYFTNPDTVQGTMNRLHLFVNNKSSSKKYSVEIIPNAFQLIMANKKNDYTEAIVEHVLAAEASEIIAFSQLSMVDAALPIEAKSDVKVITSINALTVYLERELRLTLK</sequence>
<keyword evidence="2" id="KW-1185">Reference proteome</keyword>
<evidence type="ECO:0008006" key="3">
    <source>
        <dbReference type="Google" id="ProtNLM"/>
    </source>
</evidence>
<protein>
    <recommendedName>
        <fullName evidence="3">Asp/Glu/Hydantoin racemase</fullName>
    </recommendedName>
</protein>
<dbReference type="AlphaFoldDB" id="A0A285NKY3"/>
<reference evidence="2" key="1">
    <citation type="submission" date="2017-09" db="EMBL/GenBank/DDBJ databases">
        <authorList>
            <person name="Varghese N."/>
            <person name="Submissions S."/>
        </authorList>
    </citation>
    <scope>NUCLEOTIDE SEQUENCE [LARGE SCALE GENOMIC DNA]</scope>
    <source>
        <strain evidence="2">CGMCC 1.8913</strain>
    </source>
</reference>
<dbReference type="EMBL" id="OBEK01000002">
    <property type="protein sequence ID" value="SNZ10152.1"/>
    <property type="molecule type" value="Genomic_DNA"/>
</dbReference>
<gene>
    <name evidence="1" type="ORF">SAMN05421503_1563</name>
</gene>
<organism evidence="1 2">
    <name type="scientific">Terribacillus aidingensis</name>
    <dbReference type="NCBI Taxonomy" id="586416"/>
    <lineage>
        <taxon>Bacteria</taxon>
        <taxon>Bacillati</taxon>
        <taxon>Bacillota</taxon>
        <taxon>Bacilli</taxon>
        <taxon>Bacillales</taxon>
        <taxon>Bacillaceae</taxon>
        <taxon>Terribacillus</taxon>
    </lineage>
</organism>
<dbReference type="Proteomes" id="UP000219356">
    <property type="component" value="Unassembled WGS sequence"/>
</dbReference>
<dbReference type="OrthoDB" id="2910128at2"/>
<name>A0A285NKY3_9BACI</name>
<proteinExistence type="predicted"/>
<dbReference type="RefSeq" id="WP_097040913.1">
    <property type="nucleotide sequence ID" value="NZ_OBEK01000002.1"/>
</dbReference>
<evidence type="ECO:0000313" key="2">
    <source>
        <dbReference type="Proteomes" id="UP000219356"/>
    </source>
</evidence>